<evidence type="ECO:0000313" key="1">
    <source>
        <dbReference type="EMBL" id="CAG8536354.1"/>
    </source>
</evidence>
<proteinExistence type="predicted"/>
<sequence>MSTDQHGTRHASWSDTLTVIALIFGGCCTNVIALERLVSLCRPKEWYA</sequence>
<evidence type="ECO:0000313" key="2">
    <source>
        <dbReference type="Proteomes" id="UP000789860"/>
    </source>
</evidence>
<name>A0ACA9LLF6_9GLOM</name>
<gene>
    <name evidence="1" type="ORF">SCALOS_LOCUS4660</name>
</gene>
<reference evidence="1" key="1">
    <citation type="submission" date="2021-06" db="EMBL/GenBank/DDBJ databases">
        <authorList>
            <person name="Kallberg Y."/>
            <person name="Tangrot J."/>
            <person name="Rosling A."/>
        </authorList>
    </citation>
    <scope>NUCLEOTIDE SEQUENCE</scope>
    <source>
        <strain evidence="1">AU212A</strain>
    </source>
</reference>
<dbReference type="EMBL" id="CAJVPM010006557">
    <property type="protein sequence ID" value="CAG8536354.1"/>
    <property type="molecule type" value="Genomic_DNA"/>
</dbReference>
<organism evidence="1 2">
    <name type="scientific">Scutellospora calospora</name>
    <dbReference type="NCBI Taxonomy" id="85575"/>
    <lineage>
        <taxon>Eukaryota</taxon>
        <taxon>Fungi</taxon>
        <taxon>Fungi incertae sedis</taxon>
        <taxon>Mucoromycota</taxon>
        <taxon>Glomeromycotina</taxon>
        <taxon>Glomeromycetes</taxon>
        <taxon>Diversisporales</taxon>
        <taxon>Gigasporaceae</taxon>
        <taxon>Scutellospora</taxon>
    </lineage>
</organism>
<accession>A0ACA9LLF6</accession>
<protein>
    <submittedName>
        <fullName evidence="1">11545_t:CDS:1</fullName>
    </submittedName>
</protein>
<comment type="caution">
    <text evidence="1">The sequence shown here is derived from an EMBL/GenBank/DDBJ whole genome shotgun (WGS) entry which is preliminary data.</text>
</comment>
<dbReference type="Proteomes" id="UP000789860">
    <property type="component" value="Unassembled WGS sequence"/>
</dbReference>
<keyword evidence="2" id="KW-1185">Reference proteome</keyword>